<dbReference type="STRING" id="35608.A0A2U1NXK1"/>
<keyword evidence="3" id="KW-0813">Transport</keyword>
<dbReference type="InterPro" id="IPR016482">
    <property type="entry name" value="SecG/Sec61-beta/Sbh"/>
</dbReference>
<sequence>MALNGGAPQRGSAAAAAANLRRRRTGGTGGASGGTAGNMLQFYTDDAPGLKISPNVVLVMSIGFIAFVAVLHVVVGGNLVAMNIVGKGISTQDHLLFLLLLFDAQTKNVFTLCWNRWSRNIKRKALKTISRMALNGGAPQRGSAAAAAANLRRRRTGGTGGASGGTAGNMLQFYTDDAPGLKISPNVVLVMSIGFIAFVAVLHGTSFYVHFAACIYYFLAAVNPYQERTWISSINVDGGELDLYTFSLFRCEIGNFVTVKGDARKKYGDDYQCPNVLMVCAKLRANDPFIFCKRGTKDIAKVMYHVKDVEVV</sequence>
<gene>
    <name evidence="11" type="ORF">CTI12_AA216630</name>
</gene>
<reference evidence="11 12" key="1">
    <citation type="journal article" date="2018" name="Mol. Plant">
        <title>The genome of Artemisia annua provides insight into the evolution of Asteraceae family and artemisinin biosynthesis.</title>
        <authorList>
            <person name="Shen Q."/>
            <person name="Zhang L."/>
            <person name="Liao Z."/>
            <person name="Wang S."/>
            <person name="Yan T."/>
            <person name="Shi P."/>
            <person name="Liu M."/>
            <person name="Fu X."/>
            <person name="Pan Q."/>
            <person name="Wang Y."/>
            <person name="Lv Z."/>
            <person name="Lu X."/>
            <person name="Zhang F."/>
            <person name="Jiang W."/>
            <person name="Ma Y."/>
            <person name="Chen M."/>
            <person name="Hao X."/>
            <person name="Li L."/>
            <person name="Tang Y."/>
            <person name="Lv G."/>
            <person name="Zhou Y."/>
            <person name="Sun X."/>
            <person name="Brodelius P.E."/>
            <person name="Rose J.K.C."/>
            <person name="Tang K."/>
        </authorList>
    </citation>
    <scope>NUCLEOTIDE SEQUENCE [LARGE SCALE GENOMIC DNA]</scope>
    <source>
        <strain evidence="12">cv. Huhao1</strain>
        <tissue evidence="11">Leaf</tissue>
    </source>
</reference>
<dbReference type="Proteomes" id="UP000245207">
    <property type="component" value="Unassembled WGS sequence"/>
</dbReference>
<evidence type="ECO:0000256" key="2">
    <source>
        <dbReference type="ARBA" id="ARBA00006103"/>
    </source>
</evidence>
<protein>
    <submittedName>
        <fullName evidence="11">Protein transport protein Sec61 subunit beta</fullName>
    </submittedName>
</protein>
<evidence type="ECO:0000256" key="9">
    <source>
        <dbReference type="ARBA" id="ARBA00023136"/>
    </source>
</evidence>
<proteinExistence type="inferred from homology"/>
<comment type="similarity">
    <text evidence="2">Belongs to the SEC61-beta family.</text>
</comment>
<keyword evidence="8" id="KW-0811">Translocation</keyword>
<keyword evidence="9 10" id="KW-0472">Membrane</keyword>
<dbReference type="GO" id="GO:0006886">
    <property type="term" value="P:intracellular protein transport"/>
    <property type="evidence" value="ECO:0007669"/>
    <property type="project" value="InterPro"/>
</dbReference>
<keyword evidence="6" id="KW-0653">Protein transport</keyword>
<evidence type="ECO:0000256" key="5">
    <source>
        <dbReference type="ARBA" id="ARBA00022824"/>
    </source>
</evidence>
<evidence type="ECO:0000256" key="10">
    <source>
        <dbReference type="SAM" id="Phobius"/>
    </source>
</evidence>
<evidence type="ECO:0000256" key="4">
    <source>
        <dbReference type="ARBA" id="ARBA00022692"/>
    </source>
</evidence>
<accession>A0A2U1NXK1</accession>
<feature type="transmembrane region" description="Helical" evidence="10">
    <location>
        <begin position="56"/>
        <end position="75"/>
    </location>
</feature>
<evidence type="ECO:0000256" key="6">
    <source>
        <dbReference type="ARBA" id="ARBA00022927"/>
    </source>
</evidence>
<keyword evidence="7 10" id="KW-1133">Transmembrane helix</keyword>
<organism evidence="11 12">
    <name type="scientific">Artemisia annua</name>
    <name type="common">Sweet wormwood</name>
    <dbReference type="NCBI Taxonomy" id="35608"/>
    <lineage>
        <taxon>Eukaryota</taxon>
        <taxon>Viridiplantae</taxon>
        <taxon>Streptophyta</taxon>
        <taxon>Embryophyta</taxon>
        <taxon>Tracheophyta</taxon>
        <taxon>Spermatophyta</taxon>
        <taxon>Magnoliopsida</taxon>
        <taxon>eudicotyledons</taxon>
        <taxon>Gunneridae</taxon>
        <taxon>Pentapetalae</taxon>
        <taxon>asterids</taxon>
        <taxon>campanulids</taxon>
        <taxon>Asterales</taxon>
        <taxon>Asteraceae</taxon>
        <taxon>Asteroideae</taxon>
        <taxon>Anthemideae</taxon>
        <taxon>Artemisiinae</taxon>
        <taxon>Artemisia</taxon>
    </lineage>
</organism>
<comment type="subcellular location">
    <subcellularLocation>
        <location evidence="1">Endoplasmic reticulum membrane</location>
        <topology evidence="1">Single-pass membrane protein</topology>
    </subcellularLocation>
</comment>
<dbReference type="AlphaFoldDB" id="A0A2U1NXK1"/>
<name>A0A2U1NXK1_ARTAN</name>
<evidence type="ECO:0000313" key="12">
    <source>
        <dbReference type="Proteomes" id="UP000245207"/>
    </source>
</evidence>
<comment type="caution">
    <text evidence="11">The sequence shown here is derived from an EMBL/GenBank/DDBJ whole genome shotgun (WGS) entry which is preliminary data.</text>
</comment>
<evidence type="ECO:0000256" key="3">
    <source>
        <dbReference type="ARBA" id="ARBA00022448"/>
    </source>
</evidence>
<dbReference type="Pfam" id="PF03911">
    <property type="entry name" value="Sec61_beta"/>
    <property type="match status" value="2"/>
</dbReference>
<evidence type="ECO:0000256" key="7">
    <source>
        <dbReference type="ARBA" id="ARBA00022989"/>
    </source>
</evidence>
<dbReference type="EMBL" id="PKPP01002015">
    <property type="protein sequence ID" value="PWA78239.1"/>
    <property type="molecule type" value="Genomic_DNA"/>
</dbReference>
<evidence type="ECO:0000313" key="11">
    <source>
        <dbReference type="EMBL" id="PWA78239.1"/>
    </source>
</evidence>
<keyword evidence="5" id="KW-0256">Endoplasmic reticulum</keyword>
<dbReference type="PANTHER" id="PTHR13509">
    <property type="entry name" value="SEC61 SUBUNIT BETA"/>
    <property type="match status" value="1"/>
</dbReference>
<dbReference type="InterPro" id="IPR030671">
    <property type="entry name" value="Sec61-beta/Sbh"/>
</dbReference>
<dbReference type="GO" id="GO:0005784">
    <property type="term" value="C:Sec61 translocon complex"/>
    <property type="evidence" value="ECO:0007669"/>
    <property type="project" value="InterPro"/>
</dbReference>
<keyword evidence="4 10" id="KW-0812">Transmembrane</keyword>
<dbReference type="OrthoDB" id="5401193at2759"/>
<feature type="transmembrane region" description="Helical" evidence="10">
    <location>
        <begin position="183"/>
        <end position="201"/>
    </location>
</feature>
<evidence type="ECO:0000256" key="8">
    <source>
        <dbReference type="ARBA" id="ARBA00023010"/>
    </source>
</evidence>
<keyword evidence="12" id="KW-1185">Reference proteome</keyword>
<evidence type="ECO:0000256" key="1">
    <source>
        <dbReference type="ARBA" id="ARBA00004389"/>
    </source>
</evidence>